<proteinExistence type="predicted"/>
<dbReference type="Proteomes" id="UP001558613">
    <property type="component" value="Unassembled WGS sequence"/>
</dbReference>
<keyword evidence="1" id="KW-1133">Transmembrane helix</keyword>
<evidence type="ECO:0008006" key="4">
    <source>
        <dbReference type="Google" id="ProtNLM"/>
    </source>
</evidence>
<keyword evidence="3" id="KW-1185">Reference proteome</keyword>
<organism evidence="2 3">
    <name type="scientific">Cirrhinus molitorella</name>
    <name type="common">mud carp</name>
    <dbReference type="NCBI Taxonomy" id="172907"/>
    <lineage>
        <taxon>Eukaryota</taxon>
        <taxon>Metazoa</taxon>
        <taxon>Chordata</taxon>
        <taxon>Craniata</taxon>
        <taxon>Vertebrata</taxon>
        <taxon>Euteleostomi</taxon>
        <taxon>Actinopterygii</taxon>
        <taxon>Neopterygii</taxon>
        <taxon>Teleostei</taxon>
        <taxon>Ostariophysi</taxon>
        <taxon>Cypriniformes</taxon>
        <taxon>Cyprinidae</taxon>
        <taxon>Labeoninae</taxon>
        <taxon>Labeonini</taxon>
        <taxon>Cirrhinus</taxon>
    </lineage>
</organism>
<comment type="caution">
    <text evidence="2">The sequence shown here is derived from an EMBL/GenBank/DDBJ whole genome shotgun (WGS) entry which is preliminary data.</text>
</comment>
<keyword evidence="1" id="KW-0472">Membrane</keyword>
<evidence type="ECO:0000256" key="1">
    <source>
        <dbReference type="SAM" id="Phobius"/>
    </source>
</evidence>
<dbReference type="EMBL" id="JAYMGO010000010">
    <property type="protein sequence ID" value="KAL1267125.1"/>
    <property type="molecule type" value="Genomic_DNA"/>
</dbReference>
<evidence type="ECO:0000313" key="3">
    <source>
        <dbReference type="Proteomes" id="UP001558613"/>
    </source>
</evidence>
<keyword evidence="1" id="KW-0812">Transmembrane</keyword>
<protein>
    <recommendedName>
        <fullName evidence="4">Secreted protein</fullName>
    </recommendedName>
</protein>
<name>A0ABR3MR75_9TELE</name>
<feature type="transmembrane region" description="Helical" evidence="1">
    <location>
        <begin position="15"/>
        <end position="33"/>
    </location>
</feature>
<accession>A0ABR3MR75</accession>
<reference evidence="2 3" key="1">
    <citation type="submission" date="2023-09" db="EMBL/GenBank/DDBJ databases">
        <authorList>
            <person name="Wang M."/>
        </authorList>
    </citation>
    <scope>NUCLEOTIDE SEQUENCE [LARGE SCALE GENOMIC DNA]</scope>
    <source>
        <strain evidence="2">GT-2023</strain>
        <tissue evidence="2">Liver</tissue>
    </source>
</reference>
<gene>
    <name evidence="2" type="ORF">QQF64_002800</name>
</gene>
<evidence type="ECO:0000313" key="2">
    <source>
        <dbReference type="EMBL" id="KAL1267125.1"/>
    </source>
</evidence>
<sequence>MKSLIGLDSSATSPLWFSIFPLSFSLSWCGLLLSRSSHSEYTRGPIRRYTITGSEGADFPRCTTLTLPSVFMLCENFIFFLTVPQGLAQAQNRSG</sequence>